<dbReference type="EMBL" id="FUYN01000003">
    <property type="protein sequence ID" value="SKB48345.1"/>
    <property type="molecule type" value="Genomic_DNA"/>
</dbReference>
<evidence type="ECO:0000313" key="7">
    <source>
        <dbReference type="Proteomes" id="UP000243406"/>
    </source>
</evidence>
<dbReference type="Pfam" id="PF13426">
    <property type="entry name" value="PAS_9"/>
    <property type="match status" value="1"/>
</dbReference>
<gene>
    <name evidence="6" type="ORF">SAMN02745120_1723</name>
</gene>
<evidence type="ECO:0000313" key="6">
    <source>
        <dbReference type="EMBL" id="SKB48345.1"/>
    </source>
</evidence>
<evidence type="ECO:0000259" key="5">
    <source>
        <dbReference type="PROSITE" id="PS51832"/>
    </source>
</evidence>
<dbReference type="InterPro" id="IPR001610">
    <property type="entry name" value="PAC"/>
</dbReference>
<dbReference type="SMART" id="SM00091">
    <property type="entry name" value="PAS"/>
    <property type="match status" value="2"/>
</dbReference>
<dbReference type="CDD" id="cd01949">
    <property type="entry name" value="GGDEF"/>
    <property type="match status" value="1"/>
</dbReference>
<name>A0A1T5BMI0_9FIRM</name>
<dbReference type="PANTHER" id="PTHR43155">
    <property type="entry name" value="CYCLIC DI-GMP PHOSPHODIESTERASE PA4108-RELATED"/>
    <property type="match status" value="1"/>
</dbReference>
<dbReference type="InterPro" id="IPR037522">
    <property type="entry name" value="HD_GYP_dom"/>
</dbReference>
<dbReference type="PROSITE" id="PS51832">
    <property type="entry name" value="HD_GYP"/>
    <property type="match status" value="1"/>
</dbReference>
<keyword evidence="7" id="KW-1185">Reference proteome</keyword>
<evidence type="ECO:0000256" key="1">
    <source>
        <dbReference type="SAM" id="Phobius"/>
    </source>
</evidence>
<dbReference type="InterPro" id="IPR000160">
    <property type="entry name" value="GGDEF_dom"/>
</dbReference>
<dbReference type="RefSeq" id="WP_079589560.1">
    <property type="nucleotide sequence ID" value="NZ_FUYN01000003.1"/>
</dbReference>
<dbReference type="OrthoDB" id="9804747at2"/>
<evidence type="ECO:0000259" key="3">
    <source>
        <dbReference type="PROSITE" id="PS50887"/>
    </source>
</evidence>
<dbReference type="InterPro" id="IPR029787">
    <property type="entry name" value="Nucleotide_cyclase"/>
</dbReference>
<dbReference type="SMART" id="SM00471">
    <property type="entry name" value="HDc"/>
    <property type="match status" value="1"/>
</dbReference>
<dbReference type="PANTHER" id="PTHR43155:SF2">
    <property type="entry name" value="CYCLIC DI-GMP PHOSPHODIESTERASE PA4108"/>
    <property type="match status" value="1"/>
</dbReference>
<dbReference type="SUPFAM" id="SSF55785">
    <property type="entry name" value="PYP-like sensor domain (PAS domain)"/>
    <property type="match status" value="2"/>
</dbReference>
<organism evidence="6 7">
    <name type="scientific">Acetoanaerobium noterae</name>
    <dbReference type="NCBI Taxonomy" id="745369"/>
    <lineage>
        <taxon>Bacteria</taxon>
        <taxon>Bacillati</taxon>
        <taxon>Bacillota</taxon>
        <taxon>Clostridia</taxon>
        <taxon>Peptostreptococcales</taxon>
        <taxon>Filifactoraceae</taxon>
        <taxon>Acetoanaerobium</taxon>
    </lineage>
</organism>
<dbReference type="InterPro" id="IPR035965">
    <property type="entry name" value="PAS-like_dom_sf"/>
</dbReference>
<dbReference type="SUPFAM" id="SSF109604">
    <property type="entry name" value="HD-domain/PDEase-like"/>
    <property type="match status" value="1"/>
</dbReference>
<keyword evidence="1" id="KW-0812">Transmembrane</keyword>
<dbReference type="InterPro" id="IPR003607">
    <property type="entry name" value="HD/PDEase_dom"/>
</dbReference>
<dbReference type="PROSITE" id="PS50113">
    <property type="entry name" value="PAC"/>
    <property type="match status" value="1"/>
</dbReference>
<feature type="domain" description="PAC" evidence="2">
    <location>
        <begin position="97"/>
        <end position="148"/>
    </location>
</feature>
<evidence type="ECO:0000259" key="4">
    <source>
        <dbReference type="PROSITE" id="PS51831"/>
    </source>
</evidence>
<dbReference type="InterPro" id="IPR043128">
    <property type="entry name" value="Rev_trsase/Diguanyl_cyclase"/>
</dbReference>
<dbReference type="InterPro" id="IPR006674">
    <property type="entry name" value="HD_domain"/>
</dbReference>
<dbReference type="InterPro" id="IPR000700">
    <property type="entry name" value="PAS-assoc_C"/>
</dbReference>
<dbReference type="Gene3D" id="3.30.70.270">
    <property type="match status" value="1"/>
</dbReference>
<accession>A0A1T5BMI0</accession>
<dbReference type="Gene3D" id="1.10.3210.10">
    <property type="entry name" value="Hypothetical protein af1432"/>
    <property type="match status" value="1"/>
</dbReference>
<dbReference type="Proteomes" id="UP000243406">
    <property type="component" value="Unassembled WGS sequence"/>
</dbReference>
<dbReference type="SUPFAM" id="SSF55073">
    <property type="entry name" value="Nucleotide cyclase"/>
    <property type="match status" value="1"/>
</dbReference>
<dbReference type="CDD" id="cd00130">
    <property type="entry name" value="PAS"/>
    <property type="match status" value="1"/>
</dbReference>
<dbReference type="Pfam" id="PF13487">
    <property type="entry name" value="HD_5"/>
    <property type="match status" value="1"/>
</dbReference>
<feature type="domain" description="GGDEF" evidence="3">
    <location>
        <begin position="335"/>
        <end position="468"/>
    </location>
</feature>
<dbReference type="InterPro" id="IPR000014">
    <property type="entry name" value="PAS"/>
</dbReference>
<dbReference type="CDD" id="cd00077">
    <property type="entry name" value="HDc"/>
    <property type="match status" value="1"/>
</dbReference>
<keyword evidence="1" id="KW-0472">Membrane</keyword>
<feature type="domain" description="HD" evidence="4">
    <location>
        <begin position="478"/>
        <end position="600"/>
    </location>
</feature>
<protein>
    <submittedName>
        <fullName evidence="6">PAS domain S-box-containing protein/diguanylate cyclase (GGDEF) domain-containing protein</fullName>
    </submittedName>
</protein>
<reference evidence="7" key="1">
    <citation type="submission" date="2017-02" db="EMBL/GenBank/DDBJ databases">
        <authorList>
            <person name="Varghese N."/>
            <person name="Submissions S."/>
        </authorList>
    </citation>
    <scope>NUCLEOTIDE SEQUENCE [LARGE SCALE GENOMIC DNA]</scope>
    <source>
        <strain evidence="7">ATCC 35199</strain>
    </source>
</reference>
<feature type="transmembrane region" description="Helical" evidence="1">
    <location>
        <begin position="151"/>
        <end position="169"/>
    </location>
</feature>
<dbReference type="SMART" id="SM00267">
    <property type="entry name" value="GGDEF"/>
    <property type="match status" value="1"/>
</dbReference>
<dbReference type="Pfam" id="PF00990">
    <property type="entry name" value="GGDEF"/>
    <property type="match status" value="1"/>
</dbReference>
<dbReference type="PROSITE" id="PS50887">
    <property type="entry name" value="GGDEF"/>
    <property type="match status" value="1"/>
</dbReference>
<keyword evidence="1" id="KW-1133">Transmembrane helix</keyword>
<dbReference type="NCBIfam" id="TIGR00229">
    <property type="entry name" value="sensory_box"/>
    <property type="match status" value="2"/>
</dbReference>
<sequence>MKNFIVILIIIFSIIAPISSYSESDIYKRDELFHSHGSVMLILDSDSGKILDANKAAQKFYGYSLSELKSMNISQINILDEKEIKAEMQLAKNQERTYFEFKHKLKNGEIKYVEVYSSPIFYQNGDEALLSIVHDISPRVLAENQANRARIGAFSMLAVLLFALAYISIATRKNSKKEIEIKRRFQSLFDNMNEGFALHEIICDEAGKPIDYKFLEANKAFETITGLKIDELKGKTVKQVLPKTEQYWIDLYGKVALTGEPNKFQHYARNLMKYFSVNVYSPKSNQFATVFSDVTEEVYFSEKIRYLSFHDQLTGLYNRHFFEEELLRLDTERNLPLTIALLDVNGLKLTNDAFGHKKGDELLVKVAENLKTECRFDDIIARIGGDEFVILLPKTSEQEASNIIERIYASIENTKMDNIIISVSIGFDTKTNATQPVSEIFSKAEEHMYRKKLTESQSMRNKTISLILQTLNQADSKEKRHSENVSKIAVKIGELLNLNQQTLKEIELAGLMHDIGKIAINNEVLTKFGIFSESEMIEIRRHPEIGYHILKSVDEYAPLAECALSHHERWDGTGYPRGLKQDEIPFIARIIQIADAFDAMTSFRSYKETLSIQEALEEIKNNSGTQFDPDIVKHITSDKPFL</sequence>
<dbReference type="AlphaFoldDB" id="A0A1T5BMI0"/>
<dbReference type="NCBIfam" id="TIGR00254">
    <property type="entry name" value="GGDEF"/>
    <property type="match status" value="1"/>
</dbReference>
<evidence type="ECO:0000259" key="2">
    <source>
        <dbReference type="PROSITE" id="PS50113"/>
    </source>
</evidence>
<dbReference type="SMART" id="SM00086">
    <property type="entry name" value="PAC"/>
    <property type="match status" value="1"/>
</dbReference>
<dbReference type="PROSITE" id="PS51831">
    <property type="entry name" value="HD"/>
    <property type="match status" value="1"/>
</dbReference>
<feature type="domain" description="HD-GYP" evidence="5">
    <location>
        <begin position="456"/>
        <end position="642"/>
    </location>
</feature>
<dbReference type="Pfam" id="PF13188">
    <property type="entry name" value="PAS_8"/>
    <property type="match status" value="1"/>
</dbReference>
<dbReference type="Gene3D" id="3.30.450.20">
    <property type="entry name" value="PAS domain"/>
    <property type="match status" value="2"/>
</dbReference>
<proteinExistence type="predicted"/>